<keyword evidence="4" id="KW-0411">Iron-sulfur</keyword>
<organism evidence="6 7">
    <name type="scientific">Adlercreutzia faecimuris</name>
    <dbReference type="NCBI Taxonomy" id="2897341"/>
    <lineage>
        <taxon>Bacteria</taxon>
        <taxon>Bacillati</taxon>
        <taxon>Actinomycetota</taxon>
        <taxon>Coriobacteriia</taxon>
        <taxon>Eggerthellales</taxon>
        <taxon>Eggerthellaceae</taxon>
        <taxon>Adlercreutzia</taxon>
    </lineage>
</organism>
<feature type="domain" description="4Fe-4S ferredoxin-type" evidence="5">
    <location>
        <begin position="47"/>
        <end position="79"/>
    </location>
</feature>
<dbReference type="PROSITE" id="PS51379">
    <property type="entry name" value="4FE4S_FER_2"/>
    <property type="match status" value="3"/>
</dbReference>
<evidence type="ECO:0000313" key="6">
    <source>
        <dbReference type="EMBL" id="MCI2242208.1"/>
    </source>
</evidence>
<dbReference type="Pfam" id="PF13247">
    <property type="entry name" value="Fer4_11"/>
    <property type="match status" value="2"/>
</dbReference>
<proteinExistence type="predicted"/>
<name>A0ABS9WH64_9ACTN</name>
<dbReference type="InterPro" id="IPR017896">
    <property type="entry name" value="4Fe4S_Fe-S-bd"/>
</dbReference>
<dbReference type="CDD" id="cd10551">
    <property type="entry name" value="PsrB"/>
    <property type="match status" value="1"/>
</dbReference>
<dbReference type="PROSITE" id="PS00198">
    <property type="entry name" value="4FE4S_FER_1"/>
    <property type="match status" value="1"/>
</dbReference>
<protein>
    <submittedName>
        <fullName evidence="6">4Fe-4S dicluster domain-containing protein</fullName>
    </submittedName>
</protein>
<dbReference type="EMBL" id="JAJMLW010000002">
    <property type="protein sequence ID" value="MCI2242208.1"/>
    <property type="molecule type" value="Genomic_DNA"/>
</dbReference>
<dbReference type="PANTHER" id="PTHR43177:SF3">
    <property type="entry name" value="PROTEIN NRFC HOMOLOG"/>
    <property type="match status" value="1"/>
</dbReference>
<keyword evidence="1" id="KW-0004">4Fe-4S</keyword>
<dbReference type="Gene3D" id="3.30.70.20">
    <property type="match status" value="2"/>
</dbReference>
<dbReference type="InterPro" id="IPR017900">
    <property type="entry name" value="4Fe4S_Fe_S_CS"/>
</dbReference>
<dbReference type="SUPFAM" id="SSF54862">
    <property type="entry name" value="4Fe-4S ferredoxins"/>
    <property type="match status" value="1"/>
</dbReference>
<evidence type="ECO:0000256" key="1">
    <source>
        <dbReference type="ARBA" id="ARBA00022485"/>
    </source>
</evidence>
<comment type="caution">
    <text evidence="6">The sequence shown here is derived from an EMBL/GenBank/DDBJ whole genome shotgun (WGS) entry which is preliminary data.</text>
</comment>
<keyword evidence="3" id="KW-0408">Iron</keyword>
<evidence type="ECO:0000256" key="2">
    <source>
        <dbReference type="ARBA" id="ARBA00022723"/>
    </source>
</evidence>
<dbReference type="Pfam" id="PF12797">
    <property type="entry name" value="Fer4_2"/>
    <property type="match status" value="1"/>
</dbReference>
<gene>
    <name evidence="6" type="ORF">LPT13_07570</name>
</gene>
<dbReference type="RefSeq" id="WP_242165189.1">
    <property type="nucleotide sequence ID" value="NZ_JAJMLW010000002.1"/>
</dbReference>
<evidence type="ECO:0000313" key="7">
    <source>
        <dbReference type="Proteomes" id="UP001430755"/>
    </source>
</evidence>
<reference evidence="6" key="1">
    <citation type="submission" date="2021-11" db="EMBL/GenBank/DDBJ databases">
        <title>A Novel Adlercreutzia Species, isolated from a Allomyrina dichotoma larva feces.</title>
        <authorList>
            <person name="Suh M.K."/>
        </authorList>
    </citation>
    <scope>NUCLEOTIDE SEQUENCE</scope>
    <source>
        <strain evidence="6">JBNU-10</strain>
    </source>
</reference>
<keyword evidence="7" id="KW-1185">Reference proteome</keyword>
<accession>A0ABS9WH64</accession>
<evidence type="ECO:0000256" key="3">
    <source>
        <dbReference type="ARBA" id="ARBA00023004"/>
    </source>
</evidence>
<feature type="domain" description="4Fe-4S ferredoxin-type" evidence="5">
    <location>
        <begin position="80"/>
        <end position="109"/>
    </location>
</feature>
<dbReference type="Proteomes" id="UP001430755">
    <property type="component" value="Unassembled WGS sequence"/>
</dbReference>
<feature type="domain" description="4Fe-4S ferredoxin-type" evidence="5">
    <location>
        <begin position="3"/>
        <end position="32"/>
    </location>
</feature>
<dbReference type="PANTHER" id="PTHR43177">
    <property type="entry name" value="PROTEIN NRFC"/>
    <property type="match status" value="1"/>
</dbReference>
<keyword evidence="2" id="KW-0479">Metal-binding</keyword>
<sequence>MHYGMVIDLGRCIGCNACTVACKQKNATPRGTFWCKVTTTEEGEYPKAYRKSVPTLCNHCQNAVCVAVCPTHATYKREDGIVMVDQDKCIGCRYCIAACPYEARTFDFGEDKTYFPELEGDNPYESAHEGAFHAGTVSKCILCSDRIDSGDVSTACSQACPTHARIFGDLDSPEMQELIRRGAYVMRPDQRTQPAVYYLPR</sequence>
<dbReference type="InterPro" id="IPR050954">
    <property type="entry name" value="ET_IronSulfur_Cluster-Binding"/>
</dbReference>
<evidence type="ECO:0000259" key="5">
    <source>
        <dbReference type="PROSITE" id="PS51379"/>
    </source>
</evidence>
<evidence type="ECO:0000256" key="4">
    <source>
        <dbReference type="ARBA" id="ARBA00023014"/>
    </source>
</evidence>